<protein>
    <recommendedName>
        <fullName evidence="3">Lipocalin-like domain-containing protein</fullName>
    </recommendedName>
</protein>
<name>A0ABX1HQ33_9BACT</name>
<proteinExistence type="predicted"/>
<dbReference type="PROSITE" id="PS51257">
    <property type="entry name" value="PROKAR_LIPOPROTEIN"/>
    <property type="match status" value="1"/>
</dbReference>
<evidence type="ECO:0008006" key="3">
    <source>
        <dbReference type="Google" id="ProtNLM"/>
    </source>
</evidence>
<dbReference type="RefSeq" id="WP_168675544.1">
    <property type="nucleotide sequence ID" value="NZ_JAAVTK010000029.1"/>
</dbReference>
<sequence length="145" mass="16727">MTKRWCFLLGSWAALTACQRRLGPTTTPLEARWKLQSIVDSTFTKEGRLRAREELPLKPSSHTHLLIAKRCLVYQKRGDRSFALSQPYTRQGDNLRIVSADTPPGDPVLVTIAFLDAHRLVLRLVQPYPPGWRYDYSTYTSFYTR</sequence>
<keyword evidence="2" id="KW-1185">Reference proteome</keyword>
<dbReference type="Proteomes" id="UP000717634">
    <property type="component" value="Unassembled WGS sequence"/>
</dbReference>
<comment type="caution">
    <text evidence="1">The sequence shown here is derived from an EMBL/GenBank/DDBJ whole genome shotgun (WGS) entry which is preliminary data.</text>
</comment>
<evidence type="ECO:0000313" key="1">
    <source>
        <dbReference type="EMBL" id="NKI92005.1"/>
    </source>
</evidence>
<dbReference type="EMBL" id="JAAVTK010000029">
    <property type="protein sequence ID" value="NKI92005.1"/>
    <property type="molecule type" value="Genomic_DNA"/>
</dbReference>
<gene>
    <name evidence="1" type="ORF">HBN54_004629</name>
</gene>
<accession>A0ABX1HQ33</accession>
<reference evidence="1 2" key="1">
    <citation type="submission" date="2020-03" db="EMBL/GenBank/DDBJ databases">
        <title>Genomic Encyclopedia of Type Strains, Phase IV (KMG-V): Genome sequencing to study the core and pangenomes of soil and plant-associated prokaryotes.</title>
        <authorList>
            <person name="Whitman W."/>
        </authorList>
    </citation>
    <scope>NUCLEOTIDE SEQUENCE [LARGE SCALE GENOMIC DNA]</scope>
    <source>
        <strain evidence="1 2">1B</strain>
    </source>
</reference>
<organism evidence="1 2">
    <name type="scientific">Hymenobacter artigasi</name>
    <dbReference type="NCBI Taxonomy" id="2719616"/>
    <lineage>
        <taxon>Bacteria</taxon>
        <taxon>Pseudomonadati</taxon>
        <taxon>Bacteroidota</taxon>
        <taxon>Cytophagia</taxon>
        <taxon>Cytophagales</taxon>
        <taxon>Hymenobacteraceae</taxon>
        <taxon>Hymenobacter</taxon>
    </lineage>
</organism>
<evidence type="ECO:0000313" key="2">
    <source>
        <dbReference type="Proteomes" id="UP000717634"/>
    </source>
</evidence>